<gene>
    <name evidence="2" type="ORF">TELCIR_24483</name>
</gene>
<accession>A0A2G9T9U9</accession>
<sequence length="66" mass="7157">VFKLDPEFEKNEKQYEEIRAEIIGDDDDSDDEESEDDGIGSGDDADGQSGGTVPYACGLLLSTENL</sequence>
<dbReference type="EMBL" id="KZ400743">
    <property type="protein sequence ID" value="PIO54160.1"/>
    <property type="molecule type" value="Genomic_DNA"/>
</dbReference>
<evidence type="ECO:0000313" key="3">
    <source>
        <dbReference type="Proteomes" id="UP000230423"/>
    </source>
</evidence>
<feature type="region of interest" description="Disordered" evidence="1">
    <location>
        <begin position="20"/>
        <end position="53"/>
    </location>
</feature>
<organism evidence="2 3">
    <name type="scientific">Teladorsagia circumcincta</name>
    <name type="common">Brown stomach worm</name>
    <name type="synonym">Ostertagia circumcincta</name>
    <dbReference type="NCBI Taxonomy" id="45464"/>
    <lineage>
        <taxon>Eukaryota</taxon>
        <taxon>Metazoa</taxon>
        <taxon>Ecdysozoa</taxon>
        <taxon>Nematoda</taxon>
        <taxon>Chromadorea</taxon>
        <taxon>Rhabditida</taxon>
        <taxon>Rhabditina</taxon>
        <taxon>Rhabditomorpha</taxon>
        <taxon>Strongyloidea</taxon>
        <taxon>Trichostrongylidae</taxon>
        <taxon>Teladorsagia</taxon>
    </lineage>
</organism>
<proteinExistence type="predicted"/>
<dbReference type="Proteomes" id="UP000230423">
    <property type="component" value="Unassembled WGS sequence"/>
</dbReference>
<feature type="non-terminal residue" evidence="2">
    <location>
        <position position="1"/>
    </location>
</feature>
<evidence type="ECO:0000256" key="1">
    <source>
        <dbReference type="SAM" id="MobiDB-lite"/>
    </source>
</evidence>
<protein>
    <submittedName>
        <fullName evidence="2">Uncharacterized protein</fullName>
    </submittedName>
</protein>
<evidence type="ECO:0000313" key="2">
    <source>
        <dbReference type="EMBL" id="PIO54160.1"/>
    </source>
</evidence>
<name>A0A2G9T9U9_TELCI</name>
<reference evidence="2 3" key="1">
    <citation type="submission" date="2015-09" db="EMBL/GenBank/DDBJ databases">
        <title>Draft genome of the parasitic nematode Teladorsagia circumcincta isolate WARC Sus (inbred).</title>
        <authorList>
            <person name="Mitreva M."/>
        </authorList>
    </citation>
    <scope>NUCLEOTIDE SEQUENCE [LARGE SCALE GENOMIC DNA]</scope>
    <source>
        <strain evidence="2 3">S</strain>
    </source>
</reference>
<feature type="compositionally biased region" description="Acidic residues" evidence="1">
    <location>
        <begin position="23"/>
        <end position="46"/>
    </location>
</feature>
<dbReference type="AlphaFoldDB" id="A0A2G9T9U9"/>
<keyword evidence="3" id="KW-1185">Reference proteome</keyword>